<keyword evidence="1" id="KW-0812">Transmembrane</keyword>
<dbReference type="Pfam" id="PF23928">
    <property type="entry name" value="DUF7266"/>
    <property type="match status" value="1"/>
</dbReference>
<keyword evidence="1" id="KW-0472">Membrane</keyword>
<evidence type="ECO:0000313" key="3">
    <source>
        <dbReference type="Proteomes" id="UP000011550"/>
    </source>
</evidence>
<dbReference type="AlphaFoldDB" id="M0I7G7"/>
<dbReference type="STRING" id="662479.C440_16509"/>
<sequence length="182" mass="19404">MADQSHRRCRLQDTNRPFRASQRALVPVVGKTLEAAVVVLFISLLTTVLFGGVVPDHRDAVGHELADRTLSTAVEGVETTATVPDAAVRGTRRAAVDLPRSIHGSAYRIDYVPNATLATDPNVTAPALVLDHPTDAFDRTLPVTLPASVNVTGTWDSGTDCVARVVVGGDETTLELSNGRRQ</sequence>
<dbReference type="PATRIC" id="fig|662479.7.peg.3355"/>
<evidence type="ECO:0000313" key="2">
    <source>
        <dbReference type="EMBL" id="ELZ91932.1"/>
    </source>
</evidence>
<reference evidence="2 3" key="1">
    <citation type="journal article" date="2014" name="PLoS Genet.">
        <title>Phylogenetically driven sequencing of extremely halophilic archaea reveals strategies for static and dynamic osmo-response.</title>
        <authorList>
            <person name="Becker E.A."/>
            <person name="Seitzer P.M."/>
            <person name="Tritt A."/>
            <person name="Larsen D."/>
            <person name="Krusor M."/>
            <person name="Yao A.I."/>
            <person name="Wu D."/>
            <person name="Madern D."/>
            <person name="Eisen J.A."/>
            <person name="Darling A.E."/>
            <person name="Facciotti M.T."/>
        </authorList>
    </citation>
    <scope>NUCLEOTIDE SEQUENCE [LARGE SCALE GENOMIC DNA]</scope>
    <source>
        <strain evidence="2 3">ATCC BAA-1512</strain>
    </source>
</reference>
<dbReference type="RefSeq" id="WP_008321767.1">
    <property type="nucleotide sequence ID" value="NZ_AOLN01000018.1"/>
</dbReference>
<proteinExistence type="predicted"/>
<gene>
    <name evidence="2" type="ORF">C440_16509</name>
</gene>
<organism evidence="2 3">
    <name type="scientific">Haloferax mucosum ATCC BAA-1512</name>
    <dbReference type="NCBI Taxonomy" id="662479"/>
    <lineage>
        <taxon>Archaea</taxon>
        <taxon>Methanobacteriati</taxon>
        <taxon>Methanobacteriota</taxon>
        <taxon>Stenosarchaea group</taxon>
        <taxon>Halobacteria</taxon>
        <taxon>Halobacteriales</taxon>
        <taxon>Haloferacaceae</taxon>
        <taxon>Haloferax</taxon>
    </lineage>
</organism>
<name>M0I7G7_9EURY</name>
<dbReference type="EMBL" id="AOLN01000018">
    <property type="protein sequence ID" value="ELZ91932.1"/>
    <property type="molecule type" value="Genomic_DNA"/>
</dbReference>
<keyword evidence="3" id="KW-1185">Reference proteome</keyword>
<feature type="transmembrane region" description="Helical" evidence="1">
    <location>
        <begin position="35"/>
        <end position="54"/>
    </location>
</feature>
<dbReference type="InterPro" id="IPR055690">
    <property type="entry name" value="DUF7266"/>
</dbReference>
<accession>M0I7G7</accession>
<comment type="caution">
    <text evidence="2">The sequence shown here is derived from an EMBL/GenBank/DDBJ whole genome shotgun (WGS) entry which is preliminary data.</text>
</comment>
<evidence type="ECO:0000256" key="1">
    <source>
        <dbReference type="SAM" id="Phobius"/>
    </source>
</evidence>
<protein>
    <submittedName>
        <fullName evidence="2">Uncharacterized protein</fullName>
    </submittedName>
</protein>
<keyword evidence="1" id="KW-1133">Transmembrane helix</keyword>
<dbReference type="Proteomes" id="UP000011550">
    <property type="component" value="Unassembled WGS sequence"/>
</dbReference>